<evidence type="ECO:0000259" key="2">
    <source>
        <dbReference type="SMART" id="SM00597"/>
    </source>
</evidence>
<dbReference type="Proteomes" id="UP000827092">
    <property type="component" value="Unassembled WGS sequence"/>
</dbReference>
<evidence type="ECO:0000313" key="4">
    <source>
        <dbReference type="Proteomes" id="UP000827092"/>
    </source>
</evidence>
<feature type="compositionally biased region" description="Acidic residues" evidence="1">
    <location>
        <begin position="1"/>
        <end position="11"/>
    </location>
</feature>
<accession>A0AAV6UNW8</accession>
<dbReference type="InterPro" id="IPR006580">
    <property type="entry name" value="Znf_TTF"/>
</dbReference>
<feature type="region of interest" description="Disordered" evidence="1">
    <location>
        <begin position="1"/>
        <end position="59"/>
    </location>
</feature>
<dbReference type="SMART" id="SM00597">
    <property type="entry name" value="ZnF_TTF"/>
    <property type="match status" value="1"/>
</dbReference>
<evidence type="ECO:0000256" key="1">
    <source>
        <dbReference type="SAM" id="MobiDB-lite"/>
    </source>
</evidence>
<name>A0AAV6UNW8_9ARAC</name>
<dbReference type="AlphaFoldDB" id="A0AAV6UNW8"/>
<keyword evidence="4" id="KW-1185">Reference proteome</keyword>
<comment type="caution">
    <text evidence="3">The sequence shown here is derived from an EMBL/GenBank/DDBJ whole genome shotgun (WGS) entry which is preliminary data.</text>
</comment>
<dbReference type="InterPro" id="IPR012337">
    <property type="entry name" value="RNaseH-like_sf"/>
</dbReference>
<evidence type="ECO:0000313" key="3">
    <source>
        <dbReference type="EMBL" id="KAG8185398.1"/>
    </source>
</evidence>
<feature type="domain" description="TTF-type" evidence="2">
    <location>
        <begin position="88"/>
        <end position="195"/>
    </location>
</feature>
<organism evidence="3 4">
    <name type="scientific">Oedothorax gibbosus</name>
    <dbReference type="NCBI Taxonomy" id="931172"/>
    <lineage>
        <taxon>Eukaryota</taxon>
        <taxon>Metazoa</taxon>
        <taxon>Ecdysozoa</taxon>
        <taxon>Arthropoda</taxon>
        <taxon>Chelicerata</taxon>
        <taxon>Arachnida</taxon>
        <taxon>Araneae</taxon>
        <taxon>Araneomorphae</taxon>
        <taxon>Entelegynae</taxon>
        <taxon>Araneoidea</taxon>
        <taxon>Linyphiidae</taxon>
        <taxon>Erigoninae</taxon>
        <taxon>Oedothorax</taxon>
    </lineage>
</organism>
<dbReference type="SUPFAM" id="SSF53098">
    <property type="entry name" value="Ribonuclease H-like"/>
    <property type="match status" value="1"/>
</dbReference>
<dbReference type="PANTHER" id="PTHR45749">
    <property type="match status" value="1"/>
</dbReference>
<reference evidence="3 4" key="1">
    <citation type="journal article" date="2022" name="Nat. Ecol. Evol.">
        <title>A masculinizing supergene underlies an exaggerated male reproductive morph in a spider.</title>
        <authorList>
            <person name="Hendrickx F."/>
            <person name="De Corte Z."/>
            <person name="Sonet G."/>
            <person name="Van Belleghem S.M."/>
            <person name="Kostlbacher S."/>
            <person name="Vangestel C."/>
        </authorList>
    </citation>
    <scope>NUCLEOTIDE SEQUENCE [LARGE SCALE GENOMIC DNA]</scope>
    <source>
        <strain evidence="3">W744_W776</strain>
    </source>
</reference>
<dbReference type="InterPro" id="IPR025398">
    <property type="entry name" value="DUF4371"/>
</dbReference>
<dbReference type="PANTHER" id="PTHR45749:SF37">
    <property type="entry name" value="OS05G0311600 PROTEIN"/>
    <property type="match status" value="1"/>
</dbReference>
<proteinExistence type="predicted"/>
<sequence>MDQDNDGSVEEPLDRVDVGSVKRTVDRDDDGSSVEVSMAEDSKATHKKNSLVNHDPGLREPIESNNLRRYLITLGPHQPKLATFPSDGKDRFNPNWYREFQFLEYSTAKDKAYCYVCYLFSSGPGREKSEENWNKLGVSDWGKMKSRGKVKLGKLPAHFSSVSHKAALESYCCFLQRNNYIDIKLDAEIRNMRLKEEGEQNFNRKIIEILLDVTCTMARQGLAFRGNNEKDIEQSGNFFEIVSLISRHNPLLKKWMEDRALKPYKVAYLSPNSQNEMISIVANQVRAKIIEDIQGCDFFTIMADTTPDLSHKDILSVVIRICDEEGSIYERLLEVRECVDKTGIGIAKDIIDVLVSNDIDTKSLAFQSFDFASSMSGEFKGAQKKVSELVGHNVPYIPCQNHRVNTALEHCIKASNLVSALFDTLQELYVFFTSSTKRFKNLDEKLSSVSNATNLKNLSKTRWVARADTLKSVNNSYEAIIELLEEISQHKGLDTTTKSKSSGLKTKLLSFDFIVSMMLMKTVMFKVKILTETVESPDLNIIDCKLVTESTVKILEEMISDTNCLNNQIKSAKCLRTNSGLMQKVIMENTTEEELIQENTIKEIILKHNWISKLFIEKNLKV</sequence>
<dbReference type="Pfam" id="PF14291">
    <property type="entry name" value="DUF4371"/>
    <property type="match status" value="1"/>
</dbReference>
<protein>
    <recommendedName>
        <fullName evidence="2">TTF-type domain-containing protein</fullName>
    </recommendedName>
</protein>
<dbReference type="EMBL" id="JAFNEN010000336">
    <property type="protein sequence ID" value="KAG8185398.1"/>
    <property type="molecule type" value="Genomic_DNA"/>
</dbReference>
<gene>
    <name evidence="3" type="ORF">JTE90_018619</name>
</gene>